<dbReference type="AlphaFoldDB" id="A0A8X7X4S4"/>
<dbReference type="PRINTS" id="PR00705">
    <property type="entry name" value="PAPAIN"/>
</dbReference>
<dbReference type="InterPro" id="IPR013128">
    <property type="entry name" value="Peptidase_C1A"/>
</dbReference>
<gene>
    <name evidence="9" type="primary">Ctss_0</name>
    <name evidence="9" type="ORF">GTO96_0000427</name>
</gene>
<keyword evidence="2" id="KW-0645">Protease</keyword>
<dbReference type="Gene3D" id="3.90.70.10">
    <property type="entry name" value="Cysteine proteinases"/>
    <property type="match status" value="2"/>
</dbReference>
<protein>
    <submittedName>
        <fullName evidence="9">CATS protein</fullName>
    </submittedName>
</protein>
<dbReference type="Pfam" id="PF00112">
    <property type="entry name" value="Peptidase_C1"/>
    <property type="match status" value="2"/>
</dbReference>
<accession>A0A8X7X4S4</accession>
<sequence>MLLFVASGHLIQDPSLDDHWEAWKESYQKTYKDKGYELSRRLIWEKNFHMIEEHNLKFSKGQSTFEMGINHLGDMTNEEINSMLNRFRIPDDNRNNFTDAKYTEPSDYQSSRGVNWVKKGYVTNVRDQGHCGSCWAFSATGALEGLLKKTTGKLVELSPQNLMDCSTDFGNHGCNGGYITRAFKYVMSNNGIDSEKSYPYKHKEGRCRYHLSGRAATCNSYKTIPWGSEKALQRAVASVGPVSVCIDASQSSFHYYKKGIYYEPLCSSQKINHAVLLVGYDNENDFDYWLVKNRYINPSIAKVLLYALRLGGAESIISVFPAHDRNLPKNVCQSMVSLKLLQHWGTLQLMKGPQTEFMLWSVDEELQRRLTWEKNLKLITLHNLEFSMGMHTYDLGMNHLGDMTPEEVTAKLTGFQLPADYKVSNSKYVHSSKVSVPDNIDWRDKGCVTEVKYQLCVLTINYPLQGSCGACWAFSAVGALEGQLKLKTGKLVSLSAQNLVDCSSKYGNRGCNGGFMTQAFQYVINNQGIDSDESYPYKAVDGQCQYDAAARAANCSSYSELPYGDENALKEGVANVGPISVAIDATRPTFILYRSGVYNDPSCSQKINHGVLVVGYGTLNGQDYWLVKNSWGATFGDNGYIRMSRNNNNQCGIALFPSYPVM</sequence>
<dbReference type="InterPro" id="IPR039417">
    <property type="entry name" value="Peptidase_C1A_papain-like"/>
</dbReference>
<dbReference type="SMART" id="SM00645">
    <property type="entry name" value="Pept_C1"/>
    <property type="match status" value="2"/>
</dbReference>
<dbReference type="InterPro" id="IPR000169">
    <property type="entry name" value="Pept_cys_AS"/>
</dbReference>
<dbReference type="InterPro" id="IPR025661">
    <property type="entry name" value="Pept_asp_AS"/>
</dbReference>
<dbReference type="PROSITE" id="PS00139">
    <property type="entry name" value="THIOL_PROTEASE_CYS"/>
    <property type="match status" value="2"/>
</dbReference>
<evidence type="ECO:0000259" key="8">
    <source>
        <dbReference type="SMART" id="SM00848"/>
    </source>
</evidence>
<keyword evidence="6" id="KW-1015">Disulfide bond</keyword>
<feature type="domain" description="Cathepsin propeptide inhibitor" evidence="8">
    <location>
        <begin position="357"/>
        <end position="408"/>
    </location>
</feature>
<dbReference type="InterPro" id="IPR025660">
    <property type="entry name" value="Pept_his_AS"/>
</dbReference>
<keyword evidence="10" id="KW-1185">Reference proteome</keyword>
<evidence type="ECO:0000313" key="10">
    <source>
        <dbReference type="Proteomes" id="UP000886611"/>
    </source>
</evidence>
<dbReference type="Pfam" id="PF08246">
    <property type="entry name" value="Inhibitor_I29"/>
    <property type="match status" value="2"/>
</dbReference>
<feature type="non-terminal residue" evidence="9">
    <location>
        <position position="662"/>
    </location>
</feature>
<evidence type="ECO:0000259" key="7">
    <source>
        <dbReference type="SMART" id="SM00645"/>
    </source>
</evidence>
<dbReference type="GO" id="GO:0006508">
    <property type="term" value="P:proteolysis"/>
    <property type="evidence" value="ECO:0007669"/>
    <property type="project" value="UniProtKB-KW"/>
</dbReference>
<evidence type="ECO:0000256" key="5">
    <source>
        <dbReference type="ARBA" id="ARBA00023145"/>
    </source>
</evidence>
<dbReference type="InterPro" id="IPR013201">
    <property type="entry name" value="Prot_inhib_I29"/>
</dbReference>
<dbReference type="PANTHER" id="PTHR12411">
    <property type="entry name" value="CYSTEINE PROTEASE FAMILY C1-RELATED"/>
    <property type="match status" value="1"/>
</dbReference>
<dbReference type="PROSITE" id="PS00640">
    <property type="entry name" value="THIOL_PROTEASE_ASN"/>
    <property type="match status" value="1"/>
</dbReference>
<dbReference type="InterPro" id="IPR000668">
    <property type="entry name" value="Peptidase_C1A_C"/>
</dbReference>
<keyword evidence="4" id="KW-0788">Thiol protease</keyword>
<dbReference type="SUPFAM" id="SSF54001">
    <property type="entry name" value="Cysteine proteinases"/>
    <property type="match status" value="2"/>
</dbReference>
<evidence type="ECO:0000256" key="6">
    <source>
        <dbReference type="ARBA" id="ARBA00023157"/>
    </source>
</evidence>
<name>A0A8X7X4S4_POLSE</name>
<evidence type="ECO:0000256" key="3">
    <source>
        <dbReference type="ARBA" id="ARBA00022801"/>
    </source>
</evidence>
<keyword evidence="3" id="KW-0378">Hydrolase</keyword>
<feature type="non-terminal residue" evidence="9">
    <location>
        <position position="1"/>
    </location>
</feature>
<dbReference type="CDD" id="cd02248">
    <property type="entry name" value="Peptidase_C1A"/>
    <property type="match status" value="2"/>
</dbReference>
<evidence type="ECO:0000313" key="9">
    <source>
        <dbReference type="EMBL" id="KAG2461990.1"/>
    </source>
</evidence>
<dbReference type="FunFam" id="3.90.70.10:FF:000006">
    <property type="entry name" value="Cathepsin S"/>
    <property type="match status" value="2"/>
</dbReference>
<dbReference type="GO" id="GO:0008234">
    <property type="term" value="F:cysteine-type peptidase activity"/>
    <property type="evidence" value="ECO:0007669"/>
    <property type="project" value="UniProtKB-KW"/>
</dbReference>
<feature type="domain" description="Peptidase C1A papain C-terminal" evidence="7">
    <location>
        <begin position="110"/>
        <end position="308"/>
    </location>
</feature>
<proteinExistence type="inferred from homology"/>
<feature type="domain" description="Cathepsin propeptide inhibitor" evidence="8">
    <location>
        <begin position="20"/>
        <end position="80"/>
    </location>
</feature>
<evidence type="ECO:0000256" key="4">
    <source>
        <dbReference type="ARBA" id="ARBA00022807"/>
    </source>
</evidence>
<feature type="domain" description="Peptidase C1A papain C-terminal" evidence="7">
    <location>
        <begin position="436"/>
        <end position="661"/>
    </location>
</feature>
<comment type="similarity">
    <text evidence="1">Belongs to the peptidase C1 family.</text>
</comment>
<dbReference type="InterPro" id="IPR038765">
    <property type="entry name" value="Papain-like_cys_pep_sf"/>
</dbReference>
<keyword evidence="5" id="KW-0865">Zymogen</keyword>
<comment type="caution">
    <text evidence="9">The sequence shown here is derived from an EMBL/GenBank/DDBJ whole genome shotgun (WGS) entry which is preliminary data.</text>
</comment>
<dbReference type="EMBL" id="JAATIS010004040">
    <property type="protein sequence ID" value="KAG2461990.1"/>
    <property type="molecule type" value="Genomic_DNA"/>
</dbReference>
<reference evidence="9 10" key="1">
    <citation type="journal article" date="2021" name="Cell">
        <title>Tracing the genetic footprints of vertebrate landing in non-teleost ray-finned fishes.</title>
        <authorList>
            <person name="Bi X."/>
            <person name="Wang K."/>
            <person name="Yang L."/>
            <person name="Pan H."/>
            <person name="Jiang H."/>
            <person name="Wei Q."/>
            <person name="Fang M."/>
            <person name="Yu H."/>
            <person name="Zhu C."/>
            <person name="Cai Y."/>
            <person name="He Y."/>
            <person name="Gan X."/>
            <person name="Zeng H."/>
            <person name="Yu D."/>
            <person name="Zhu Y."/>
            <person name="Jiang H."/>
            <person name="Qiu Q."/>
            <person name="Yang H."/>
            <person name="Zhang Y.E."/>
            <person name="Wang W."/>
            <person name="Zhu M."/>
            <person name="He S."/>
            <person name="Zhang G."/>
        </authorList>
    </citation>
    <scope>NUCLEOTIDE SEQUENCE [LARGE SCALE GENOMIC DNA]</scope>
    <source>
        <strain evidence="9">Bchr_013</strain>
    </source>
</reference>
<dbReference type="Proteomes" id="UP000886611">
    <property type="component" value="Unassembled WGS sequence"/>
</dbReference>
<dbReference type="SMART" id="SM00848">
    <property type="entry name" value="Inhibitor_I29"/>
    <property type="match status" value="2"/>
</dbReference>
<dbReference type="PROSITE" id="PS00639">
    <property type="entry name" value="THIOL_PROTEASE_HIS"/>
    <property type="match status" value="2"/>
</dbReference>
<organism evidence="9 10">
    <name type="scientific">Polypterus senegalus</name>
    <name type="common">Senegal bichir</name>
    <dbReference type="NCBI Taxonomy" id="55291"/>
    <lineage>
        <taxon>Eukaryota</taxon>
        <taxon>Metazoa</taxon>
        <taxon>Chordata</taxon>
        <taxon>Craniata</taxon>
        <taxon>Vertebrata</taxon>
        <taxon>Euteleostomi</taxon>
        <taxon>Actinopterygii</taxon>
        <taxon>Polypteriformes</taxon>
        <taxon>Polypteridae</taxon>
        <taxon>Polypterus</taxon>
    </lineage>
</organism>
<evidence type="ECO:0000256" key="1">
    <source>
        <dbReference type="ARBA" id="ARBA00008455"/>
    </source>
</evidence>
<evidence type="ECO:0000256" key="2">
    <source>
        <dbReference type="ARBA" id="ARBA00022670"/>
    </source>
</evidence>